<dbReference type="InterPro" id="IPR039426">
    <property type="entry name" value="TonB-dep_rcpt-like"/>
</dbReference>
<proteinExistence type="inferred from homology"/>
<dbReference type="Pfam" id="PF07715">
    <property type="entry name" value="Plug"/>
    <property type="match status" value="1"/>
</dbReference>
<evidence type="ECO:0000256" key="11">
    <source>
        <dbReference type="RuleBase" id="RU003357"/>
    </source>
</evidence>
<keyword evidence="9 10" id="KW-0998">Cell outer membrane</keyword>
<dbReference type="Gene3D" id="2.170.130.10">
    <property type="entry name" value="TonB-dependent receptor, plug domain"/>
    <property type="match status" value="1"/>
</dbReference>
<evidence type="ECO:0000256" key="4">
    <source>
        <dbReference type="ARBA" id="ARBA00022692"/>
    </source>
</evidence>
<evidence type="ECO:0000256" key="8">
    <source>
        <dbReference type="ARBA" id="ARBA00023136"/>
    </source>
</evidence>
<evidence type="ECO:0000256" key="10">
    <source>
        <dbReference type="PROSITE-ProRule" id="PRU01360"/>
    </source>
</evidence>
<evidence type="ECO:0000256" key="7">
    <source>
        <dbReference type="ARBA" id="ARBA00023077"/>
    </source>
</evidence>
<comment type="subcellular location">
    <subcellularLocation>
        <location evidence="1 10">Cell outer membrane</location>
        <topology evidence="1 10">Multi-pass membrane protein</topology>
    </subcellularLocation>
</comment>
<keyword evidence="5 12" id="KW-0732">Signal</keyword>
<feature type="chain" id="PRO_5001870489" description="TonB-dependent receptor" evidence="12">
    <location>
        <begin position="25"/>
        <end position="604"/>
    </location>
</feature>
<evidence type="ECO:0000256" key="12">
    <source>
        <dbReference type="SAM" id="SignalP"/>
    </source>
</evidence>
<dbReference type="GO" id="GO:0015889">
    <property type="term" value="P:cobalamin transport"/>
    <property type="evidence" value="ECO:0007669"/>
    <property type="project" value="TreeGrafter"/>
</dbReference>
<dbReference type="InterPro" id="IPR000531">
    <property type="entry name" value="Beta-barrel_TonB"/>
</dbReference>
<evidence type="ECO:0000256" key="3">
    <source>
        <dbReference type="ARBA" id="ARBA00022452"/>
    </source>
</evidence>
<dbReference type="InterPro" id="IPR012910">
    <property type="entry name" value="Plug_dom"/>
</dbReference>
<dbReference type="PANTHER" id="PTHR30069:SF53">
    <property type="entry name" value="COLICIN I RECEPTOR-RELATED"/>
    <property type="match status" value="1"/>
</dbReference>
<dbReference type="SUPFAM" id="SSF56935">
    <property type="entry name" value="Porins"/>
    <property type="match status" value="1"/>
</dbReference>
<protein>
    <recommendedName>
        <fullName evidence="17">TonB-dependent receptor</fullName>
    </recommendedName>
</protein>
<keyword evidence="6" id="KW-0406">Ion transport</keyword>
<feature type="domain" description="TonB-dependent receptor-like beta-barrel" evidence="13">
    <location>
        <begin position="207"/>
        <end position="577"/>
    </location>
</feature>
<feature type="signal peptide" evidence="12">
    <location>
        <begin position="1"/>
        <end position="24"/>
    </location>
</feature>
<evidence type="ECO:0000256" key="5">
    <source>
        <dbReference type="ARBA" id="ARBA00022729"/>
    </source>
</evidence>
<comment type="similarity">
    <text evidence="10 11">Belongs to the TonB-dependent receptor family.</text>
</comment>
<dbReference type="RefSeq" id="WP_034214566.1">
    <property type="nucleotide sequence ID" value="NZ_AVCK01000055.1"/>
</dbReference>
<dbReference type="InterPro" id="IPR037066">
    <property type="entry name" value="Plug_dom_sf"/>
</dbReference>
<dbReference type="Pfam" id="PF00593">
    <property type="entry name" value="TonB_dep_Rec_b-barrel"/>
    <property type="match status" value="1"/>
</dbReference>
<dbReference type="OrthoDB" id="9764669at2"/>
<evidence type="ECO:0000256" key="2">
    <source>
        <dbReference type="ARBA" id="ARBA00022448"/>
    </source>
</evidence>
<dbReference type="STRING" id="1384056.N787_04240"/>
<accession>A0A091AS71</accession>
<dbReference type="EMBL" id="AVCK01000055">
    <property type="protein sequence ID" value="KFN41982.1"/>
    <property type="molecule type" value="Genomic_DNA"/>
</dbReference>
<dbReference type="AlphaFoldDB" id="A0A091AS71"/>
<evidence type="ECO:0000256" key="6">
    <source>
        <dbReference type="ARBA" id="ARBA00023065"/>
    </source>
</evidence>
<keyword evidence="2 10" id="KW-0813">Transport</keyword>
<dbReference type="PANTHER" id="PTHR30069">
    <property type="entry name" value="TONB-DEPENDENT OUTER MEMBRANE RECEPTOR"/>
    <property type="match status" value="1"/>
</dbReference>
<dbReference type="eggNOG" id="COG4206">
    <property type="taxonomic scope" value="Bacteria"/>
</dbReference>
<dbReference type="InterPro" id="IPR036942">
    <property type="entry name" value="Beta-barrel_TonB_sf"/>
</dbReference>
<evidence type="ECO:0000313" key="15">
    <source>
        <dbReference type="EMBL" id="KFN41982.1"/>
    </source>
</evidence>
<comment type="caution">
    <text evidence="15">The sequence shown here is derived from an EMBL/GenBank/DDBJ whole genome shotgun (WGS) entry which is preliminary data.</text>
</comment>
<keyword evidence="4 10" id="KW-0812">Transmembrane</keyword>
<dbReference type="GO" id="GO:0009279">
    <property type="term" value="C:cell outer membrane"/>
    <property type="evidence" value="ECO:0007669"/>
    <property type="project" value="UniProtKB-SubCell"/>
</dbReference>
<evidence type="ECO:0000256" key="1">
    <source>
        <dbReference type="ARBA" id="ARBA00004571"/>
    </source>
</evidence>
<evidence type="ECO:0000259" key="13">
    <source>
        <dbReference type="Pfam" id="PF00593"/>
    </source>
</evidence>
<dbReference type="Proteomes" id="UP000029393">
    <property type="component" value="Unassembled WGS sequence"/>
</dbReference>
<organism evidence="15 16">
    <name type="scientific">Arenimonas metalli CF5-1</name>
    <dbReference type="NCBI Taxonomy" id="1384056"/>
    <lineage>
        <taxon>Bacteria</taxon>
        <taxon>Pseudomonadati</taxon>
        <taxon>Pseudomonadota</taxon>
        <taxon>Gammaproteobacteria</taxon>
        <taxon>Lysobacterales</taxon>
        <taxon>Lysobacteraceae</taxon>
        <taxon>Arenimonas</taxon>
    </lineage>
</organism>
<dbReference type="CDD" id="cd01347">
    <property type="entry name" value="ligand_gated_channel"/>
    <property type="match status" value="1"/>
</dbReference>
<keyword evidence="3 10" id="KW-1134">Transmembrane beta strand</keyword>
<gene>
    <name evidence="15" type="ORF">N787_04240</name>
</gene>
<dbReference type="Gene3D" id="2.40.170.20">
    <property type="entry name" value="TonB-dependent receptor, beta-barrel domain"/>
    <property type="match status" value="1"/>
</dbReference>
<evidence type="ECO:0000259" key="14">
    <source>
        <dbReference type="Pfam" id="PF07715"/>
    </source>
</evidence>
<evidence type="ECO:0000313" key="16">
    <source>
        <dbReference type="Proteomes" id="UP000029393"/>
    </source>
</evidence>
<keyword evidence="8 10" id="KW-0472">Membrane</keyword>
<dbReference type="GO" id="GO:0006811">
    <property type="term" value="P:monoatomic ion transport"/>
    <property type="evidence" value="ECO:0007669"/>
    <property type="project" value="UniProtKB-KW"/>
</dbReference>
<dbReference type="PATRIC" id="fig|1384056.3.peg.2368"/>
<evidence type="ECO:0008006" key="17">
    <source>
        <dbReference type="Google" id="ProtNLM"/>
    </source>
</evidence>
<reference evidence="15 16" key="1">
    <citation type="submission" date="2013-09" db="EMBL/GenBank/DDBJ databases">
        <title>Genome sequencing of Arenimonas metalli.</title>
        <authorList>
            <person name="Chen F."/>
            <person name="Wang G."/>
        </authorList>
    </citation>
    <scope>NUCLEOTIDE SEQUENCE [LARGE SCALE GENOMIC DNA]</scope>
    <source>
        <strain evidence="15 16">CF5-1</strain>
    </source>
</reference>
<keyword evidence="16" id="KW-1185">Reference proteome</keyword>
<dbReference type="PROSITE" id="PS52016">
    <property type="entry name" value="TONB_DEPENDENT_REC_3"/>
    <property type="match status" value="1"/>
</dbReference>
<keyword evidence="7 11" id="KW-0798">TonB box</keyword>
<name>A0A091AS71_9GAMM</name>
<sequence length="604" mass="65264">MNPVVRQAALCAAISLLLSPAAVARDAATLDAVQVTATRVERPLDEALASITVITREEIEASQAPDLIDLLGRQAGIDVARTGGPGGGSALFLRGSNSNQSLILVDGIRVTSTGQGVFDFAHLPLEQIERIEIVRGPRASMWGSDAIGGVVHVFTRDPSAPSARVTAGSYGRVGASAAFGTGDDRRGFGITAGAQRVRGFSATNPNSVFSYDPDDDGYRNRNLSLRGRTAVGTQVLSFNAIATDAEVEFDRGVTDARNASGGVTLAGELGARWSHQFTVGHAREDLDTAGSFPNAFRSRRTSADWLHTLATGEDAHLRFGLNWQREQGESENAFNGTLFDDTRRSQAAFVGYGGRFGRHVLDLSLRRDHSNQYGGVTTGNAGWGVDLGERVQWRLSWGEGFRAPNFNELYYPDTGFGFAGNPDLRPEHSRTWETGLSYAPAAGQQLALSVYRTRVRDLVAFAAPLTNNAININRAALDGVELGYRFDRGGWTGGGNLTWQDAIDAGTGRPLLRRAKRKAHVELGHGWDNGLSVALEGDYFSGRPDFGAQLPSHALAHLRLAWQFSPAWRLEGRLENLTDRDYELVRGYNTPGRSGLLSLVWNGR</sequence>
<feature type="domain" description="TonB-dependent receptor plug" evidence="14">
    <location>
        <begin position="45"/>
        <end position="150"/>
    </location>
</feature>
<evidence type="ECO:0000256" key="9">
    <source>
        <dbReference type="ARBA" id="ARBA00023237"/>
    </source>
</evidence>